<reference evidence="1 3" key="2">
    <citation type="journal article" date="2013" name="Nature">
        <title>Insights into bilaterian evolution from three spiralian genomes.</title>
        <authorList>
            <person name="Simakov O."/>
            <person name="Marletaz F."/>
            <person name="Cho S.J."/>
            <person name="Edsinger-Gonzales E."/>
            <person name="Havlak P."/>
            <person name="Hellsten U."/>
            <person name="Kuo D.H."/>
            <person name="Larsson T."/>
            <person name="Lv J."/>
            <person name="Arendt D."/>
            <person name="Savage R."/>
            <person name="Osoegawa K."/>
            <person name="de Jong P."/>
            <person name="Grimwood J."/>
            <person name="Chapman J.A."/>
            <person name="Shapiro H."/>
            <person name="Aerts A."/>
            <person name="Otillar R.P."/>
            <person name="Terry A.Y."/>
            <person name="Boore J.L."/>
            <person name="Grigoriev I.V."/>
            <person name="Lindberg D.R."/>
            <person name="Seaver E.C."/>
            <person name="Weisblat D.A."/>
            <person name="Putnam N.H."/>
            <person name="Rokhsar D.S."/>
        </authorList>
    </citation>
    <scope>NUCLEOTIDE SEQUENCE</scope>
    <source>
        <strain evidence="1 3">I ESC-2004</strain>
    </source>
</reference>
<protein>
    <submittedName>
        <fullName evidence="1 2">Uncharacterized protein</fullName>
    </submittedName>
</protein>
<gene>
    <name evidence="1" type="ORF">CAPTEDRAFT_187197</name>
</gene>
<dbReference type="EnsemblMetazoa" id="CapteT187197">
    <property type="protein sequence ID" value="CapteP187197"/>
    <property type="gene ID" value="CapteG187197"/>
</dbReference>
<dbReference type="AlphaFoldDB" id="R7V8R0"/>
<proteinExistence type="predicted"/>
<name>R7V8R0_CAPTE</name>
<organism evidence="1">
    <name type="scientific">Capitella teleta</name>
    <name type="common">Polychaete worm</name>
    <dbReference type="NCBI Taxonomy" id="283909"/>
    <lineage>
        <taxon>Eukaryota</taxon>
        <taxon>Metazoa</taxon>
        <taxon>Spiralia</taxon>
        <taxon>Lophotrochozoa</taxon>
        <taxon>Annelida</taxon>
        <taxon>Polychaeta</taxon>
        <taxon>Sedentaria</taxon>
        <taxon>Scolecida</taxon>
        <taxon>Capitellidae</taxon>
        <taxon>Capitella</taxon>
    </lineage>
</organism>
<dbReference type="EMBL" id="KB293927">
    <property type="protein sequence ID" value="ELU15213.1"/>
    <property type="molecule type" value="Genomic_DNA"/>
</dbReference>
<keyword evidence="3" id="KW-1185">Reference proteome</keyword>
<evidence type="ECO:0000313" key="2">
    <source>
        <dbReference type="EnsemblMetazoa" id="CapteP187197"/>
    </source>
</evidence>
<dbReference type="OrthoDB" id="6326328at2759"/>
<dbReference type="Proteomes" id="UP000014760">
    <property type="component" value="Unassembled WGS sequence"/>
</dbReference>
<reference evidence="2" key="3">
    <citation type="submission" date="2015-06" db="UniProtKB">
        <authorList>
            <consortium name="EnsemblMetazoa"/>
        </authorList>
    </citation>
    <scope>IDENTIFICATION</scope>
</reference>
<dbReference type="HOGENOM" id="CLU_038092_0_0_1"/>
<dbReference type="EMBL" id="AMQN01004605">
    <property type="status" value="NOT_ANNOTATED_CDS"/>
    <property type="molecule type" value="Genomic_DNA"/>
</dbReference>
<reference evidence="3" key="1">
    <citation type="submission" date="2012-12" db="EMBL/GenBank/DDBJ databases">
        <authorList>
            <person name="Hellsten U."/>
            <person name="Grimwood J."/>
            <person name="Chapman J.A."/>
            <person name="Shapiro H."/>
            <person name="Aerts A."/>
            <person name="Otillar R.P."/>
            <person name="Terry A.Y."/>
            <person name="Boore J.L."/>
            <person name="Simakov O."/>
            <person name="Marletaz F."/>
            <person name="Cho S.-J."/>
            <person name="Edsinger-Gonzales E."/>
            <person name="Havlak P."/>
            <person name="Kuo D.-H."/>
            <person name="Larsson T."/>
            <person name="Lv J."/>
            <person name="Arendt D."/>
            <person name="Savage R."/>
            <person name="Osoegawa K."/>
            <person name="de Jong P."/>
            <person name="Lindberg D.R."/>
            <person name="Seaver E.C."/>
            <person name="Weisblat D.A."/>
            <person name="Putnam N.H."/>
            <person name="Grigoriev I.V."/>
            <person name="Rokhsar D.S."/>
        </authorList>
    </citation>
    <scope>NUCLEOTIDE SEQUENCE</scope>
    <source>
        <strain evidence="3">I ESC-2004</strain>
    </source>
</reference>
<evidence type="ECO:0000313" key="1">
    <source>
        <dbReference type="EMBL" id="ELU15213.1"/>
    </source>
</evidence>
<accession>R7V8R0</accession>
<sequence>MGMARTDVGGQRPIEVLACCHRLLAEEEGLELADLDSIHLNFSSSRQFVTSTSVWLHKHVANNSASISAVYLVDFDSISIRTVDKNRAKQEARFSAIGWRHHATGNISKIKKFVQEHHRYPDYILWDQKRTSFQPSACRLIEFASLEDCLAHSSISTIAVYGDSQGWRYGLALKGYLSRHKMPCQFIANEKRRYMEPDLEYLSRGNDQLRARMQPTSHSCSSCSGFRAKCTSLSTNKTVNIEYIDTEGVMSKYVTLRAGNGSKAVPTFEEFIFEVYLKDSFPDLNVFFVPMNHIKHKPFEYFTYNFPRLLSIIKANKPPHSEIYFIPGTAESEEAMTSRYRNTLFYGVLATGAIRRLNEELFAMLEPELVNATSNIYSFLDLVEVTSPVLGWSVDGVHFDRKWYAAFWKSYFSFYCDDYSTVNNTNTLK</sequence>
<evidence type="ECO:0000313" key="3">
    <source>
        <dbReference type="Proteomes" id="UP000014760"/>
    </source>
</evidence>